<reference evidence="2" key="1">
    <citation type="submission" date="2022-01" db="EMBL/GenBank/DDBJ databases">
        <authorList>
            <person name="King R."/>
        </authorList>
    </citation>
    <scope>NUCLEOTIDE SEQUENCE</scope>
</reference>
<dbReference type="Gene3D" id="1.10.238.20">
    <property type="entry name" value="Pheromone/general odorant binding protein domain"/>
    <property type="match status" value="1"/>
</dbReference>
<keyword evidence="3" id="KW-1185">Reference proteome</keyword>
<name>A0A9N9MIU4_9CUCU</name>
<keyword evidence="1" id="KW-0732">Signal</keyword>
<feature type="chain" id="PRO_5040154209" evidence="1">
    <location>
        <begin position="23"/>
        <end position="230"/>
    </location>
</feature>
<sequence>MLLRPFVVTVLLIALFSTFAICEFYDEEIEAKKQCDPGDPWDPYEFLDCIHKKFGILDIKGRLNKNQLVEFFAEQSQTDPKKFEENAHKINFLKKYNFRKCWKSDWAITVEGIFYFFCFKLDEKAQDKEKESKKQCSSVDPYEFIDCVYKVFGILDRKGRLDKIELIKFYKEQSQKNPKRLKENLNRINVLKAYNFRKCLKVDWLVRPDGTLKMFCFKLNETPEVVLEIF</sequence>
<dbReference type="InterPro" id="IPR036728">
    <property type="entry name" value="PBP_GOBP_sf"/>
</dbReference>
<dbReference type="EMBL" id="OU892279">
    <property type="protein sequence ID" value="CAG9765680.1"/>
    <property type="molecule type" value="Genomic_DNA"/>
</dbReference>
<organism evidence="2 3">
    <name type="scientific">Ceutorhynchus assimilis</name>
    <name type="common">cabbage seed weevil</name>
    <dbReference type="NCBI Taxonomy" id="467358"/>
    <lineage>
        <taxon>Eukaryota</taxon>
        <taxon>Metazoa</taxon>
        <taxon>Ecdysozoa</taxon>
        <taxon>Arthropoda</taxon>
        <taxon>Hexapoda</taxon>
        <taxon>Insecta</taxon>
        <taxon>Pterygota</taxon>
        <taxon>Neoptera</taxon>
        <taxon>Endopterygota</taxon>
        <taxon>Coleoptera</taxon>
        <taxon>Polyphaga</taxon>
        <taxon>Cucujiformia</taxon>
        <taxon>Curculionidae</taxon>
        <taxon>Ceutorhynchinae</taxon>
        <taxon>Ceutorhynchus</taxon>
    </lineage>
</organism>
<protein>
    <submittedName>
        <fullName evidence="2">Uncharacterized protein</fullName>
    </submittedName>
</protein>
<gene>
    <name evidence="2" type="ORF">CEUTPL_LOCUS6285</name>
</gene>
<evidence type="ECO:0000313" key="2">
    <source>
        <dbReference type="EMBL" id="CAG9765680.1"/>
    </source>
</evidence>
<dbReference type="Proteomes" id="UP001152799">
    <property type="component" value="Chromosome 3"/>
</dbReference>
<evidence type="ECO:0000256" key="1">
    <source>
        <dbReference type="SAM" id="SignalP"/>
    </source>
</evidence>
<accession>A0A9N9MIU4</accession>
<evidence type="ECO:0000313" key="3">
    <source>
        <dbReference type="Proteomes" id="UP001152799"/>
    </source>
</evidence>
<proteinExistence type="predicted"/>
<dbReference type="AlphaFoldDB" id="A0A9N9MIU4"/>
<dbReference type="GO" id="GO:0005549">
    <property type="term" value="F:odorant binding"/>
    <property type="evidence" value="ECO:0007669"/>
    <property type="project" value="InterPro"/>
</dbReference>
<feature type="signal peptide" evidence="1">
    <location>
        <begin position="1"/>
        <end position="22"/>
    </location>
</feature>